<reference evidence="21" key="1">
    <citation type="thesis" date="2020" institute="ProQuest LLC" country="789 East Eisenhower Parkway, Ann Arbor, MI, USA">
        <title>Comparative Genomics and Chromosome Evolution.</title>
        <authorList>
            <person name="Mudd A.B."/>
        </authorList>
    </citation>
    <scope>NUCLEOTIDE SEQUENCE</scope>
    <source>
        <strain evidence="21">1538</strain>
        <tissue evidence="21">Blood</tissue>
    </source>
</reference>
<comment type="catalytic activity">
    <reaction evidence="16">
        <text>trimethylamine + NADPH + O2 = trimethylamine N-oxide + NADP(+) + H2O</text>
        <dbReference type="Rhea" id="RHEA:31979"/>
        <dbReference type="ChEBI" id="CHEBI:15377"/>
        <dbReference type="ChEBI" id="CHEBI:15379"/>
        <dbReference type="ChEBI" id="CHEBI:15724"/>
        <dbReference type="ChEBI" id="CHEBI:57783"/>
        <dbReference type="ChEBI" id="CHEBI:58349"/>
        <dbReference type="ChEBI" id="CHEBI:58389"/>
        <dbReference type="EC" id="1.14.13.148"/>
    </reaction>
    <physiologicalReaction direction="left-to-right" evidence="16">
        <dbReference type="Rhea" id="RHEA:31980"/>
    </physiologicalReaction>
</comment>
<protein>
    <recommendedName>
        <fullName evidence="19">Flavin-containing monooxygenase</fullName>
        <ecNumber evidence="19">1.-.-.-</ecNumber>
    </recommendedName>
</protein>
<evidence type="ECO:0000256" key="20">
    <source>
        <dbReference type="SAM" id="Phobius"/>
    </source>
</evidence>
<name>A0AAV3A3P4_PYXAD</name>
<dbReference type="PRINTS" id="PR01121">
    <property type="entry name" value="FMOXYGENASE1"/>
</dbReference>
<dbReference type="EMBL" id="DYDO01000009">
    <property type="protein sequence ID" value="DBA18127.1"/>
    <property type="molecule type" value="Genomic_DNA"/>
</dbReference>
<dbReference type="GO" id="GO:0005789">
    <property type="term" value="C:endoplasmic reticulum membrane"/>
    <property type="evidence" value="ECO:0007669"/>
    <property type="project" value="UniProtKB-SubCell"/>
</dbReference>
<evidence type="ECO:0000256" key="15">
    <source>
        <dbReference type="ARBA" id="ARBA00048041"/>
    </source>
</evidence>
<evidence type="ECO:0000256" key="5">
    <source>
        <dbReference type="ARBA" id="ARBA00022692"/>
    </source>
</evidence>
<evidence type="ECO:0000256" key="3">
    <source>
        <dbReference type="ARBA" id="ARBA00009183"/>
    </source>
</evidence>
<keyword evidence="6 18" id="KW-0256">Endoplasmic reticulum</keyword>
<dbReference type="InterPro" id="IPR002253">
    <property type="entry name" value="Flavin_mOase_1"/>
</dbReference>
<evidence type="ECO:0000256" key="17">
    <source>
        <dbReference type="ARBA" id="ARBA00049443"/>
    </source>
</evidence>
<dbReference type="GO" id="GO:0050661">
    <property type="term" value="F:NADP binding"/>
    <property type="evidence" value="ECO:0007669"/>
    <property type="project" value="InterPro"/>
</dbReference>
<dbReference type="GO" id="GO:0004499">
    <property type="term" value="F:N,N-dimethylaniline monooxygenase activity"/>
    <property type="evidence" value="ECO:0007669"/>
    <property type="project" value="UniProtKB-UniRule"/>
</dbReference>
<comment type="caution">
    <text evidence="21">The sequence shown here is derived from an EMBL/GenBank/DDBJ whole genome shotgun (WGS) entry which is preliminary data.</text>
</comment>
<dbReference type="FunFam" id="3.50.50.60:FF:000159">
    <property type="entry name" value="Dimethylaniline monooxygenase [N-oxide-forming]"/>
    <property type="match status" value="1"/>
</dbReference>
<comment type="function">
    <text evidence="13">Broad spectrum monooxygenase that catalyzes the oxygenation of a wide variety of nitrogen- and sulfur-containing compounds including xenobiotics. Catalyzes the S-oxygenation of hypotaurine to produce taurine, an organic osmolyte involved in cell volume regulation as well as a variety of cytoprotective and developmental processes. In vitro, catalyzes the N-oxygenation of trimethylamine (TMA) to produce trimethylamine N-oxide (TMAO) and could therefore participate to the detoxification of this compound that is generated by the action of gut microbiota from dietary precursors such as choline, choline containing compounds, betaine or L-carnitine.</text>
</comment>
<dbReference type="Pfam" id="PF00743">
    <property type="entry name" value="FMO-like"/>
    <property type="match status" value="1"/>
</dbReference>
<evidence type="ECO:0000256" key="6">
    <source>
        <dbReference type="ARBA" id="ARBA00022824"/>
    </source>
</evidence>
<feature type="transmembrane region" description="Helical" evidence="20">
    <location>
        <begin position="364"/>
        <end position="383"/>
    </location>
</feature>
<dbReference type="PIRSF" id="PIRSF000332">
    <property type="entry name" value="FMO"/>
    <property type="match status" value="1"/>
</dbReference>
<evidence type="ECO:0000313" key="22">
    <source>
        <dbReference type="Proteomes" id="UP001181693"/>
    </source>
</evidence>
<keyword evidence="9 20" id="KW-1133">Transmembrane helix</keyword>
<accession>A0AAV3A3P4</accession>
<evidence type="ECO:0000256" key="9">
    <source>
        <dbReference type="ARBA" id="ARBA00022989"/>
    </source>
</evidence>
<dbReference type="AlphaFoldDB" id="A0AAV3A3P4"/>
<keyword evidence="22" id="KW-1185">Reference proteome</keyword>
<evidence type="ECO:0000256" key="11">
    <source>
        <dbReference type="ARBA" id="ARBA00023033"/>
    </source>
</evidence>
<dbReference type="InterPro" id="IPR050346">
    <property type="entry name" value="FMO-like"/>
</dbReference>
<keyword evidence="5 20" id="KW-0812">Transmembrane</keyword>
<dbReference type="PRINTS" id="PR00370">
    <property type="entry name" value="FMOXYGENASE"/>
</dbReference>
<evidence type="ECO:0000256" key="2">
    <source>
        <dbReference type="ARBA" id="ARBA00004389"/>
    </source>
</evidence>
<comment type="catalytic activity">
    <reaction evidence="15">
        <text>hypotaurine + NADPH + O2 + H(+) = taurine + NADP(+) + H2O</text>
        <dbReference type="Rhea" id="RHEA:69819"/>
        <dbReference type="ChEBI" id="CHEBI:15377"/>
        <dbReference type="ChEBI" id="CHEBI:15378"/>
        <dbReference type="ChEBI" id="CHEBI:15379"/>
        <dbReference type="ChEBI" id="CHEBI:57783"/>
        <dbReference type="ChEBI" id="CHEBI:57853"/>
        <dbReference type="ChEBI" id="CHEBI:58349"/>
        <dbReference type="ChEBI" id="CHEBI:507393"/>
        <dbReference type="EC" id="1.14.13.8"/>
    </reaction>
    <physiologicalReaction direction="left-to-right" evidence="15">
        <dbReference type="Rhea" id="RHEA:69820"/>
    </physiologicalReaction>
</comment>
<comment type="catalytic activity">
    <reaction evidence="14">
        <text>hypotaurine + NADH + O2 + H(+) = taurine + NAD(+) + H2O</text>
        <dbReference type="Rhea" id="RHEA:74111"/>
        <dbReference type="ChEBI" id="CHEBI:15377"/>
        <dbReference type="ChEBI" id="CHEBI:15378"/>
        <dbReference type="ChEBI" id="CHEBI:15379"/>
        <dbReference type="ChEBI" id="CHEBI:57540"/>
        <dbReference type="ChEBI" id="CHEBI:57853"/>
        <dbReference type="ChEBI" id="CHEBI:57945"/>
        <dbReference type="ChEBI" id="CHEBI:507393"/>
        <dbReference type="EC" id="1.14.13.8"/>
    </reaction>
    <physiologicalReaction direction="left-to-right" evidence="14">
        <dbReference type="Rhea" id="RHEA:74112"/>
    </physiologicalReaction>
</comment>
<sequence>MVKKVAVIGAGVSGLAAIKACLEEGLEPTCFEKSCDIGGLWRFTDEVEDKRASIYSSLVTNVSKEIMCFSDFPMPDDFPNYLPNRKYFEYIKLYAKNFNLTKHIQFKTTVCRIEKHPDFPVTGQWNVTTESGCEKKTETFDAVLVCTGQHVDAQIPLDSFPGIKNFKGKVLHSREYKKPVGYDDKRVLVVGMGNSGVDISTELCTIASQVYLTTREGVWVLPRLGKDGYPYDLFFLRRINSWIENIVPPAVYRWMLKHYLNSRFNHELYNIQPEGIKWKEPLVNDEIASRVLSGSIILKSGVTKFTETDAHFSDGSIVHDLDVVILCTGFGYSFPFLDDSIFKRDENRGNLYKKIIPLGIEKPTIAFIAFLLPIGPIMVVAELQCRWATRVFKGLHKLPNVMGMKEEMLKDEKLRKRWFATSENNFRRINYITYMEDMASEIGVKPNILKLFLTDPVLAFKLVFGTFNSYHFRLNGPAKWDGAREAILTQWDRIEKPLRTRVPKKNSKSPLSLFILLFFFFAILFVAVWMKN</sequence>
<comment type="subcellular location">
    <subcellularLocation>
        <location evidence="2">Endoplasmic reticulum membrane</location>
        <topology evidence="2">Single-pass membrane protein</topology>
    </subcellularLocation>
</comment>
<dbReference type="InterPro" id="IPR036188">
    <property type="entry name" value="FAD/NAD-bd_sf"/>
</dbReference>
<dbReference type="EC" id="1.-.-.-" evidence="19"/>
<dbReference type="PANTHER" id="PTHR23023">
    <property type="entry name" value="DIMETHYLANILINE MONOOXYGENASE"/>
    <property type="match status" value="1"/>
</dbReference>
<evidence type="ECO:0000256" key="19">
    <source>
        <dbReference type="RuleBase" id="RU361177"/>
    </source>
</evidence>
<evidence type="ECO:0000256" key="16">
    <source>
        <dbReference type="ARBA" id="ARBA00048088"/>
    </source>
</evidence>
<comment type="similarity">
    <text evidence="3 18 19">Belongs to the FMO family.</text>
</comment>
<dbReference type="GO" id="GO:0034899">
    <property type="term" value="F:trimethylamine monooxygenase activity"/>
    <property type="evidence" value="ECO:0007669"/>
    <property type="project" value="UniProtKB-EC"/>
</dbReference>
<keyword evidence="7 18" id="KW-0274">FAD</keyword>
<dbReference type="Gene3D" id="3.50.50.60">
    <property type="entry name" value="FAD/NAD(P)-binding domain"/>
    <property type="match status" value="1"/>
</dbReference>
<proteinExistence type="inferred from homology"/>
<evidence type="ECO:0000256" key="12">
    <source>
        <dbReference type="ARBA" id="ARBA00023136"/>
    </source>
</evidence>
<feature type="transmembrane region" description="Helical" evidence="20">
    <location>
        <begin position="511"/>
        <end position="530"/>
    </location>
</feature>
<dbReference type="InterPro" id="IPR020946">
    <property type="entry name" value="Flavin_mOase-like"/>
</dbReference>
<dbReference type="Proteomes" id="UP001181693">
    <property type="component" value="Unassembled WGS sequence"/>
</dbReference>
<evidence type="ECO:0000256" key="18">
    <source>
        <dbReference type="PIRNR" id="PIRNR000332"/>
    </source>
</evidence>
<dbReference type="GO" id="GO:0050660">
    <property type="term" value="F:flavin adenine dinucleotide binding"/>
    <property type="evidence" value="ECO:0007669"/>
    <property type="project" value="InterPro"/>
</dbReference>
<keyword evidence="11 18" id="KW-0503">Monooxygenase</keyword>
<keyword evidence="4 18" id="KW-0285">Flavoprotein</keyword>
<evidence type="ECO:0000313" key="21">
    <source>
        <dbReference type="EMBL" id="DBA18127.1"/>
    </source>
</evidence>
<keyword evidence="8 18" id="KW-0521">NADP</keyword>
<keyword evidence="10 18" id="KW-0560">Oxidoreductase</keyword>
<evidence type="ECO:0000256" key="1">
    <source>
        <dbReference type="ARBA" id="ARBA00001974"/>
    </source>
</evidence>
<dbReference type="SUPFAM" id="SSF51905">
    <property type="entry name" value="FAD/NAD(P)-binding domain"/>
    <property type="match status" value="2"/>
</dbReference>
<evidence type="ECO:0000256" key="13">
    <source>
        <dbReference type="ARBA" id="ARBA00045957"/>
    </source>
</evidence>
<evidence type="ECO:0000256" key="8">
    <source>
        <dbReference type="ARBA" id="ARBA00022857"/>
    </source>
</evidence>
<gene>
    <name evidence="21" type="ORF">GDO54_016411</name>
</gene>
<comment type="catalytic activity">
    <reaction evidence="17">
        <text>N,N-dimethylaniline + NADPH + O2 + H(+) = N,N-dimethylaniline N-oxide + NADP(+) + H2O</text>
        <dbReference type="Rhea" id="RHEA:24468"/>
        <dbReference type="ChEBI" id="CHEBI:15377"/>
        <dbReference type="ChEBI" id="CHEBI:15378"/>
        <dbReference type="ChEBI" id="CHEBI:15379"/>
        <dbReference type="ChEBI" id="CHEBI:16269"/>
        <dbReference type="ChEBI" id="CHEBI:17735"/>
        <dbReference type="ChEBI" id="CHEBI:57783"/>
        <dbReference type="ChEBI" id="CHEBI:58349"/>
        <dbReference type="EC" id="1.14.13.8"/>
    </reaction>
    <physiologicalReaction direction="left-to-right" evidence="17">
        <dbReference type="Rhea" id="RHEA:24469"/>
    </physiologicalReaction>
</comment>
<organism evidence="21 22">
    <name type="scientific">Pyxicephalus adspersus</name>
    <name type="common">African bullfrog</name>
    <dbReference type="NCBI Taxonomy" id="30357"/>
    <lineage>
        <taxon>Eukaryota</taxon>
        <taxon>Metazoa</taxon>
        <taxon>Chordata</taxon>
        <taxon>Craniata</taxon>
        <taxon>Vertebrata</taxon>
        <taxon>Euteleostomi</taxon>
        <taxon>Amphibia</taxon>
        <taxon>Batrachia</taxon>
        <taxon>Anura</taxon>
        <taxon>Neobatrachia</taxon>
        <taxon>Ranoidea</taxon>
        <taxon>Pyxicephalidae</taxon>
        <taxon>Pyxicephalinae</taxon>
        <taxon>Pyxicephalus</taxon>
    </lineage>
</organism>
<comment type="cofactor">
    <cofactor evidence="1 18 19">
        <name>FAD</name>
        <dbReference type="ChEBI" id="CHEBI:57692"/>
    </cofactor>
</comment>
<dbReference type="InterPro" id="IPR000960">
    <property type="entry name" value="Flavin_mOase"/>
</dbReference>
<evidence type="ECO:0000256" key="7">
    <source>
        <dbReference type="ARBA" id="ARBA00022827"/>
    </source>
</evidence>
<evidence type="ECO:0000256" key="4">
    <source>
        <dbReference type="ARBA" id="ARBA00022630"/>
    </source>
</evidence>
<evidence type="ECO:0000256" key="14">
    <source>
        <dbReference type="ARBA" id="ARBA00047338"/>
    </source>
</evidence>
<evidence type="ECO:0000256" key="10">
    <source>
        <dbReference type="ARBA" id="ARBA00023002"/>
    </source>
</evidence>
<keyword evidence="12 18" id="KW-0472">Membrane</keyword>